<dbReference type="EMBL" id="JAMSHJ010000004">
    <property type="protein sequence ID" value="KAI5415975.1"/>
    <property type="molecule type" value="Genomic_DNA"/>
</dbReference>
<gene>
    <name evidence="1" type="ORF">KIW84_041130</name>
</gene>
<keyword evidence="2" id="KW-1185">Reference proteome</keyword>
<accession>A0A9D4XBW9</accession>
<dbReference type="Gramene" id="Psat04G0113000-T1">
    <property type="protein sequence ID" value="KAI5415975.1"/>
    <property type="gene ID" value="KIW84_041130"/>
</dbReference>
<name>A0A9D4XBW9_PEA</name>
<evidence type="ECO:0000313" key="1">
    <source>
        <dbReference type="EMBL" id="KAI5415975.1"/>
    </source>
</evidence>
<dbReference type="Proteomes" id="UP001058974">
    <property type="component" value="Chromosome 4"/>
</dbReference>
<sequence>MDKCHPLSTPMVVRSLYVEKDPSRPREKDEELLGPEVPYPSAIIALMLADLRNDVNETLDQTLKMVCGAKGTSVHILPSQLEPHKVVPYGALMDIDGAQSQGGDTQLLFLYNLY</sequence>
<protein>
    <submittedName>
        <fullName evidence="1">Uncharacterized protein</fullName>
    </submittedName>
</protein>
<evidence type="ECO:0000313" key="2">
    <source>
        <dbReference type="Proteomes" id="UP001058974"/>
    </source>
</evidence>
<proteinExistence type="predicted"/>
<organism evidence="1 2">
    <name type="scientific">Pisum sativum</name>
    <name type="common">Garden pea</name>
    <name type="synonym">Lathyrus oleraceus</name>
    <dbReference type="NCBI Taxonomy" id="3888"/>
    <lineage>
        <taxon>Eukaryota</taxon>
        <taxon>Viridiplantae</taxon>
        <taxon>Streptophyta</taxon>
        <taxon>Embryophyta</taxon>
        <taxon>Tracheophyta</taxon>
        <taxon>Spermatophyta</taxon>
        <taxon>Magnoliopsida</taxon>
        <taxon>eudicotyledons</taxon>
        <taxon>Gunneridae</taxon>
        <taxon>Pentapetalae</taxon>
        <taxon>rosids</taxon>
        <taxon>fabids</taxon>
        <taxon>Fabales</taxon>
        <taxon>Fabaceae</taxon>
        <taxon>Papilionoideae</taxon>
        <taxon>50 kb inversion clade</taxon>
        <taxon>NPAAA clade</taxon>
        <taxon>Hologalegina</taxon>
        <taxon>IRL clade</taxon>
        <taxon>Fabeae</taxon>
        <taxon>Lathyrus</taxon>
    </lineage>
</organism>
<dbReference type="AlphaFoldDB" id="A0A9D4XBW9"/>
<reference evidence="1 2" key="1">
    <citation type="journal article" date="2022" name="Nat. Genet.">
        <title>Improved pea reference genome and pan-genome highlight genomic features and evolutionary characteristics.</title>
        <authorList>
            <person name="Yang T."/>
            <person name="Liu R."/>
            <person name="Luo Y."/>
            <person name="Hu S."/>
            <person name="Wang D."/>
            <person name="Wang C."/>
            <person name="Pandey M.K."/>
            <person name="Ge S."/>
            <person name="Xu Q."/>
            <person name="Li N."/>
            <person name="Li G."/>
            <person name="Huang Y."/>
            <person name="Saxena R.K."/>
            <person name="Ji Y."/>
            <person name="Li M."/>
            <person name="Yan X."/>
            <person name="He Y."/>
            <person name="Liu Y."/>
            <person name="Wang X."/>
            <person name="Xiang C."/>
            <person name="Varshney R.K."/>
            <person name="Ding H."/>
            <person name="Gao S."/>
            <person name="Zong X."/>
        </authorList>
    </citation>
    <scope>NUCLEOTIDE SEQUENCE [LARGE SCALE GENOMIC DNA]</scope>
    <source>
        <strain evidence="1 2">cv. Zhongwan 6</strain>
    </source>
</reference>
<comment type="caution">
    <text evidence="1">The sequence shown here is derived from an EMBL/GenBank/DDBJ whole genome shotgun (WGS) entry which is preliminary data.</text>
</comment>